<dbReference type="AlphaFoldDB" id="A0A7J5TVX4"/>
<organism evidence="1 2">
    <name type="scientific">Rudanella paleaurantiibacter</name>
    <dbReference type="NCBI Taxonomy" id="2614655"/>
    <lineage>
        <taxon>Bacteria</taxon>
        <taxon>Pseudomonadati</taxon>
        <taxon>Bacteroidota</taxon>
        <taxon>Cytophagia</taxon>
        <taxon>Cytophagales</taxon>
        <taxon>Cytophagaceae</taxon>
        <taxon>Rudanella</taxon>
    </lineage>
</organism>
<evidence type="ECO:0000313" key="2">
    <source>
        <dbReference type="Proteomes" id="UP000488299"/>
    </source>
</evidence>
<dbReference type="Proteomes" id="UP000488299">
    <property type="component" value="Unassembled WGS sequence"/>
</dbReference>
<proteinExistence type="predicted"/>
<sequence length="491" mass="53189">MTSPTTNSVLTKTKILPTGTSTSTRNWLGKATLLAGATLSLLACQEPSEIGLAPTTPVGVFFSDTFSVERSTVLLDSVQSNGLSGLLTGRYTDPIFGKGQAASFARLELSTAFTVVDKDKNVIPTAQIVYDSTRLVMSLQRESGFSYFYGDTLVPQQLTVHRLTEDIGTANYDIRNRIGYETQPLARFTVRPRPRTTTGDTALIARLPDAIGQDLIKLANTEEGRDATKFLAMNKKGLAVVTSTDRASLFQLSRFSYIAVYYHVQGDTTASSYGFFLSGNRFTNLTVDRAGTPLAGLRAGQALPSSATNGRTFVQPMTGVTTRLTFPSLLSIEENRRVGINRADLVITPTQPDGTFPGGGLPPYIALAEANGFQIARSSPNRLVQLVPIFPGVAINTTETSFYSPQVVTYNSRTRDYTINMTGYIQAILAGKRPNNGLYLLTPISSDIGPVSPQGALQPSRQQIYLNDRVQRMLLDGKASAKLVLFFTSSN</sequence>
<dbReference type="Pfam" id="PF14092">
    <property type="entry name" value="DUF4270"/>
    <property type="match status" value="1"/>
</dbReference>
<dbReference type="InterPro" id="IPR025366">
    <property type="entry name" value="DUF4270"/>
</dbReference>
<dbReference type="EMBL" id="WELI01000008">
    <property type="protein sequence ID" value="KAB7728439.1"/>
    <property type="molecule type" value="Genomic_DNA"/>
</dbReference>
<gene>
    <name evidence="1" type="ORF">F5984_18890</name>
</gene>
<accession>A0A7J5TVX4</accession>
<reference evidence="1 2" key="1">
    <citation type="submission" date="2019-10" db="EMBL/GenBank/DDBJ databases">
        <title>Rudanella paleaurantiibacter sp. nov., isolated from sludge.</title>
        <authorList>
            <person name="Xu S.Q."/>
        </authorList>
    </citation>
    <scope>NUCLEOTIDE SEQUENCE [LARGE SCALE GENOMIC DNA]</scope>
    <source>
        <strain evidence="1 2">HX-22-17</strain>
    </source>
</reference>
<comment type="caution">
    <text evidence="1">The sequence shown here is derived from an EMBL/GenBank/DDBJ whole genome shotgun (WGS) entry which is preliminary data.</text>
</comment>
<protein>
    <submittedName>
        <fullName evidence="1">DUF4270 family protein</fullName>
    </submittedName>
</protein>
<evidence type="ECO:0000313" key="1">
    <source>
        <dbReference type="EMBL" id="KAB7728439.1"/>
    </source>
</evidence>
<keyword evidence="2" id="KW-1185">Reference proteome</keyword>
<name>A0A7J5TVX4_9BACT</name>